<dbReference type="AlphaFoldDB" id="A0A3G1KRR4"/>
<keyword evidence="4 6" id="KW-1133">Transmembrane helix</keyword>
<comment type="subcellular location">
    <subcellularLocation>
        <location evidence="1">Cell membrane</location>
        <topology evidence="1">Multi-pass membrane protein</topology>
    </subcellularLocation>
</comment>
<dbReference type="GO" id="GO:0140359">
    <property type="term" value="F:ABC-type transporter activity"/>
    <property type="evidence" value="ECO:0007669"/>
    <property type="project" value="InterPro"/>
</dbReference>
<feature type="transmembrane region" description="Helical" evidence="6">
    <location>
        <begin position="420"/>
        <end position="441"/>
    </location>
</feature>
<sequence>MKILRMIGKDLKILLSDKKALAIMILMPVILTTILSLALKGVFARGGESGTIPLVVVKMYDRDQDEADFLKTLQSGFLMQGLDGETRAKLARSNEKLDGERIFFEEFLGSPEMKKMITYHLADASRARQELKEGKVAALLILPEHFIYDMKMNMLTPFRNQVELRVVSNPEQQIRGQIVHRIVAAFADTLSSVIIGKNVLIETALERDLGGEAMERMETLVESMSDDLKKIRVDVENMPVEGKRQVSSFDYYGAAIMAMFILFAAGHGGRLLLEEKQNTTYQRMVIAGTSKLAMLTGKFFTVFLFVLIQTAVMITFSGLTLKVHWGNMLLVTLISLCAAFAVAGAGLLIAVAAFRAENDRVANIFETAVIQTMALLGGSFIPVELLPSFMQKLSIFSLNGIALKSYLKVMMGYGFDEIRTYLFLLVCVGTALTLGAIWLFYMRGRDERCAISSN</sequence>
<dbReference type="KEGG" id="fwa:DCMF_10605"/>
<proteinExistence type="predicted"/>
<dbReference type="PANTHER" id="PTHR30294">
    <property type="entry name" value="MEMBRANE COMPONENT OF ABC TRANSPORTER YHHJ-RELATED"/>
    <property type="match status" value="1"/>
</dbReference>
<keyword evidence="2" id="KW-1003">Cell membrane</keyword>
<feature type="transmembrane region" description="Helical" evidence="6">
    <location>
        <begin position="361"/>
        <end position="381"/>
    </location>
</feature>
<dbReference type="GO" id="GO:0005886">
    <property type="term" value="C:plasma membrane"/>
    <property type="evidence" value="ECO:0007669"/>
    <property type="project" value="UniProtKB-SubCell"/>
</dbReference>
<dbReference type="Proteomes" id="UP000323521">
    <property type="component" value="Chromosome"/>
</dbReference>
<evidence type="ECO:0000256" key="6">
    <source>
        <dbReference type="SAM" id="Phobius"/>
    </source>
</evidence>
<dbReference type="InterPro" id="IPR051449">
    <property type="entry name" value="ABC-2_transporter_component"/>
</dbReference>
<evidence type="ECO:0000313" key="9">
    <source>
        <dbReference type="Proteomes" id="UP000323521"/>
    </source>
</evidence>
<dbReference type="PANTHER" id="PTHR30294:SF48">
    <property type="entry name" value="LINEARMYCIN RESISTANCE PERMEASE PROTEIN LNRM"/>
    <property type="match status" value="1"/>
</dbReference>
<evidence type="ECO:0000256" key="4">
    <source>
        <dbReference type="ARBA" id="ARBA00022989"/>
    </source>
</evidence>
<name>A0A3G1KRR4_FORW1</name>
<protein>
    <recommendedName>
        <fullName evidence="7">ABC-2 type transporter transmembrane domain-containing protein</fullName>
    </recommendedName>
</protein>
<organism evidence="8 9">
    <name type="scientific">Formimonas warabiya</name>
    <dbReference type="NCBI Taxonomy" id="1761012"/>
    <lineage>
        <taxon>Bacteria</taxon>
        <taxon>Bacillati</taxon>
        <taxon>Bacillota</taxon>
        <taxon>Clostridia</taxon>
        <taxon>Eubacteriales</taxon>
        <taxon>Peptococcaceae</taxon>
        <taxon>Candidatus Formimonas</taxon>
    </lineage>
</organism>
<evidence type="ECO:0000259" key="7">
    <source>
        <dbReference type="Pfam" id="PF12698"/>
    </source>
</evidence>
<evidence type="ECO:0000313" key="8">
    <source>
        <dbReference type="EMBL" id="ATW25159.1"/>
    </source>
</evidence>
<dbReference type="RefSeq" id="WP_148134414.1">
    <property type="nucleotide sequence ID" value="NZ_CP017634.1"/>
</dbReference>
<keyword evidence="9" id="KW-1185">Reference proteome</keyword>
<dbReference type="EMBL" id="CP017634">
    <property type="protein sequence ID" value="ATW25159.1"/>
    <property type="molecule type" value="Genomic_DNA"/>
</dbReference>
<keyword evidence="3 6" id="KW-0812">Transmembrane</keyword>
<feature type="transmembrane region" description="Helical" evidence="6">
    <location>
        <begin position="20"/>
        <end position="39"/>
    </location>
</feature>
<feature type="transmembrane region" description="Helical" evidence="6">
    <location>
        <begin position="251"/>
        <end position="273"/>
    </location>
</feature>
<feature type="domain" description="ABC-2 type transporter transmembrane" evidence="7">
    <location>
        <begin position="19"/>
        <end position="437"/>
    </location>
</feature>
<keyword evidence="5 6" id="KW-0472">Membrane</keyword>
<evidence type="ECO:0000256" key="5">
    <source>
        <dbReference type="ARBA" id="ARBA00023136"/>
    </source>
</evidence>
<feature type="transmembrane region" description="Helical" evidence="6">
    <location>
        <begin position="328"/>
        <end position="354"/>
    </location>
</feature>
<accession>A0A3G1KRR4</accession>
<evidence type="ECO:0000256" key="1">
    <source>
        <dbReference type="ARBA" id="ARBA00004651"/>
    </source>
</evidence>
<reference evidence="8 9" key="1">
    <citation type="submission" date="2016-10" db="EMBL/GenBank/DDBJ databases">
        <title>Complete Genome Sequence of Peptococcaceae strain DCMF.</title>
        <authorList>
            <person name="Edwards R.J."/>
            <person name="Holland S.I."/>
            <person name="Deshpande N.P."/>
            <person name="Wong Y.K."/>
            <person name="Ertan H."/>
            <person name="Manefield M."/>
            <person name="Russell T.L."/>
            <person name="Lee M.J."/>
        </authorList>
    </citation>
    <scope>NUCLEOTIDE SEQUENCE [LARGE SCALE GENOMIC DNA]</scope>
    <source>
        <strain evidence="8 9">DCMF</strain>
    </source>
</reference>
<dbReference type="OrthoDB" id="266913at2"/>
<evidence type="ECO:0000256" key="3">
    <source>
        <dbReference type="ARBA" id="ARBA00022692"/>
    </source>
</evidence>
<evidence type="ECO:0000256" key="2">
    <source>
        <dbReference type="ARBA" id="ARBA00022475"/>
    </source>
</evidence>
<gene>
    <name evidence="8" type="ORF">DCMF_10605</name>
</gene>
<dbReference type="Pfam" id="PF12698">
    <property type="entry name" value="ABC2_membrane_3"/>
    <property type="match status" value="1"/>
</dbReference>
<dbReference type="InterPro" id="IPR013525">
    <property type="entry name" value="ABC2_TM"/>
</dbReference>
<feature type="transmembrane region" description="Helical" evidence="6">
    <location>
        <begin position="294"/>
        <end position="316"/>
    </location>
</feature>